<name>A0A7S3YFL3_9EUKA</name>
<evidence type="ECO:0000256" key="2">
    <source>
        <dbReference type="SAM" id="MobiDB-lite"/>
    </source>
</evidence>
<proteinExistence type="predicted"/>
<dbReference type="EMBL" id="HBIV01005666">
    <property type="protein sequence ID" value="CAE0650131.1"/>
    <property type="molecule type" value="Transcribed_RNA"/>
</dbReference>
<reference evidence="3" key="1">
    <citation type="submission" date="2021-01" db="EMBL/GenBank/DDBJ databases">
        <authorList>
            <person name="Corre E."/>
            <person name="Pelletier E."/>
            <person name="Niang G."/>
            <person name="Scheremetjew M."/>
            <person name="Finn R."/>
            <person name="Kale V."/>
            <person name="Holt S."/>
            <person name="Cochrane G."/>
            <person name="Meng A."/>
            <person name="Brown T."/>
            <person name="Cohen L."/>
        </authorList>
    </citation>
    <scope>NUCLEOTIDE SEQUENCE</scope>
    <source>
        <strain evidence="3">CCCM811</strain>
    </source>
</reference>
<feature type="region of interest" description="Disordered" evidence="2">
    <location>
        <begin position="302"/>
        <end position="442"/>
    </location>
</feature>
<feature type="region of interest" description="Disordered" evidence="2">
    <location>
        <begin position="170"/>
        <end position="207"/>
    </location>
</feature>
<feature type="compositionally biased region" description="Basic and acidic residues" evidence="2">
    <location>
        <begin position="393"/>
        <end position="418"/>
    </location>
</feature>
<feature type="compositionally biased region" description="Basic and acidic residues" evidence="2">
    <location>
        <begin position="183"/>
        <end position="199"/>
    </location>
</feature>
<dbReference type="AlphaFoldDB" id="A0A7S3YFL3"/>
<feature type="coiled-coil region" evidence="1">
    <location>
        <begin position="622"/>
        <end position="649"/>
    </location>
</feature>
<evidence type="ECO:0000313" key="3">
    <source>
        <dbReference type="EMBL" id="CAE0650131.1"/>
    </source>
</evidence>
<gene>
    <name evidence="3" type="ORF">LGLO00237_LOCUS4076</name>
</gene>
<protein>
    <submittedName>
        <fullName evidence="3">Uncharacterized protein</fullName>
    </submittedName>
</protein>
<keyword evidence="1" id="KW-0175">Coiled coil</keyword>
<feature type="compositionally biased region" description="Low complexity" evidence="2">
    <location>
        <begin position="370"/>
        <end position="380"/>
    </location>
</feature>
<accession>A0A7S3YFL3</accession>
<evidence type="ECO:0000256" key="1">
    <source>
        <dbReference type="SAM" id="Coils"/>
    </source>
</evidence>
<feature type="region of interest" description="Disordered" evidence="2">
    <location>
        <begin position="488"/>
        <end position="522"/>
    </location>
</feature>
<feature type="coiled-coil region" evidence="1">
    <location>
        <begin position="551"/>
        <end position="578"/>
    </location>
</feature>
<feature type="region of interest" description="Disordered" evidence="2">
    <location>
        <begin position="98"/>
        <end position="138"/>
    </location>
</feature>
<organism evidence="3">
    <name type="scientific">Lotharella globosa</name>
    <dbReference type="NCBI Taxonomy" id="91324"/>
    <lineage>
        <taxon>Eukaryota</taxon>
        <taxon>Sar</taxon>
        <taxon>Rhizaria</taxon>
        <taxon>Cercozoa</taxon>
        <taxon>Chlorarachniophyceae</taxon>
        <taxon>Lotharella</taxon>
    </lineage>
</organism>
<sequence length="696" mass="80837">MGSTCSAHDTPRPLGLTTSRGDVYVVVHYDQMCHLTKFKTEKEAEVYYKAVKKRSRALIAPSGHLLKQSYKDDEEKRKLLDHYAKVIVFLHRPKDSHRNPRINWQMSSSSTVSTRPKSHSVQNQKDSRDSGKRHHRRHTSMLYSESFENFAGGSVFSTRDSKIIVQNNSNRTCHTRRHSSQSHWDHQYYHRQGPQHESDQQSSSHLHIDRRTTTTTEISQQNFGFSQRQFTKKKQNLHRGSFHQDRLDKLARQRLKSPNYHRGAQNHTSDKQYQFHREEAYHGNKDPRIAQNLEKFQRLEKQYSRKHPRAHGDCSRGSLNLESSRSPDSQRRRQKGSRSTSVMSGDIKINSWNPIDLGEEGPLSSSRSVPGGMFFPTGGTTPPPHYNTRRLSKTPESRDRISQESRERTSSESWERRGQPQKKTKTQRATNTTEPSHLLSKAKQALQDDFEEMFAKRRPPRRQRGTKRSDMEDMKHYLKEFLLPAGLTYNPNEPLHSVTRRESTSSCSTASSKEQNSVRSTYGGVPAKDWRLKGGLNGAEMNLGNISLKIKNRRLHELNELQNRRRTMEEEKKYLIRKQWNVTESHPLYATEQSRTRNIAKLDEGLEELALREIELQETMRLAMNREKLRRAAEEMSALAEEFKKVRDTKELSTKLRRKRISYLIQQTRALEGSIGAGPAWNNPDFWQDNTGDATE</sequence>